<dbReference type="Proteomes" id="UP001341281">
    <property type="component" value="Chromosome 07"/>
</dbReference>
<protein>
    <submittedName>
        <fullName evidence="2">Uncharacterized protein</fullName>
    </submittedName>
</protein>
<feature type="region of interest" description="Disordered" evidence="1">
    <location>
        <begin position="59"/>
        <end position="85"/>
    </location>
</feature>
<evidence type="ECO:0000313" key="2">
    <source>
        <dbReference type="EMBL" id="WVZ85125.1"/>
    </source>
</evidence>
<gene>
    <name evidence="2" type="ORF">U9M48_032077</name>
</gene>
<dbReference type="EMBL" id="CP144751">
    <property type="protein sequence ID" value="WVZ85124.1"/>
    <property type="molecule type" value="Genomic_DNA"/>
</dbReference>
<evidence type="ECO:0000256" key="1">
    <source>
        <dbReference type="SAM" id="MobiDB-lite"/>
    </source>
</evidence>
<proteinExistence type="predicted"/>
<dbReference type="EMBL" id="CP144751">
    <property type="protein sequence ID" value="WVZ85125.1"/>
    <property type="molecule type" value="Genomic_DNA"/>
</dbReference>
<keyword evidence="3" id="KW-1185">Reference proteome</keyword>
<dbReference type="AlphaFoldDB" id="A0AAQ3U4D0"/>
<organism evidence="2 3">
    <name type="scientific">Paspalum notatum var. saurae</name>
    <dbReference type="NCBI Taxonomy" id="547442"/>
    <lineage>
        <taxon>Eukaryota</taxon>
        <taxon>Viridiplantae</taxon>
        <taxon>Streptophyta</taxon>
        <taxon>Embryophyta</taxon>
        <taxon>Tracheophyta</taxon>
        <taxon>Spermatophyta</taxon>
        <taxon>Magnoliopsida</taxon>
        <taxon>Liliopsida</taxon>
        <taxon>Poales</taxon>
        <taxon>Poaceae</taxon>
        <taxon>PACMAD clade</taxon>
        <taxon>Panicoideae</taxon>
        <taxon>Andropogonodae</taxon>
        <taxon>Paspaleae</taxon>
        <taxon>Paspalinae</taxon>
        <taxon>Paspalum</taxon>
    </lineage>
</organism>
<evidence type="ECO:0000313" key="3">
    <source>
        <dbReference type="Proteomes" id="UP001341281"/>
    </source>
</evidence>
<reference evidence="2 3" key="1">
    <citation type="submission" date="2024-02" db="EMBL/GenBank/DDBJ databases">
        <title>High-quality chromosome-scale genome assembly of Pensacola bahiagrass (Paspalum notatum Flugge var. saurae).</title>
        <authorList>
            <person name="Vega J.M."/>
            <person name="Podio M."/>
            <person name="Orjuela J."/>
            <person name="Siena L.A."/>
            <person name="Pessino S.C."/>
            <person name="Combes M.C."/>
            <person name="Mariac C."/>
            <person name="Albertini E."/>
            <person name="Pupilli F."/>
            <person name="Ortiz J.P.A."/>
            <person name="Leblanc O."/>
        </authorList>
    </citation>
    <scope>NUCLEOTIDE SEQUENCE [LARGE SCALE GENOMIC DNA]</scope>
    <source>
        <strain evidence="2">R1</strain>
        <tissue evidence="2">Leaf</tissue>
    </source>
</reference>
<accession>A0AAQ3U4D0</accession>
<name>A0AAQ3U4D0_PASNO</name>
<sequence>MRVPMAAPLPCPMAPLHPPPSFLSLSTKMDCPHHGKSVLLLCSSFRAPAPSTSSLCCKSRPWDPEDNILINPDTDQRPAAPMDRP</sequence>